<keyword evidence="2" id="KW-0812">Transmembrane</keyword>
<comment type="caution">
    <text evidence="3">The sequence shown here is derived from an EMBL/GenBank/DDBJ whole genome shotgun (WGS) entry which is preliminary data.</text>
</comment>
<evidence type="ECO:0000313" key="3">
    <source>
        <dbReference type="EMBL" id="OAA47921.1"/>
    </source>
</evidence>
<keyword evidence="2" id="KW-0472">Membrane</keyword>
<keyword evidence="2" id="KW-1133">Transmembrane helix</keyword>
<name>A0A167HHJ2_METRR</name>
<evidence type="ECO:0000256" key="2">
    <source>
        <dbReference type="SAM" id="Phobius"/>
    </source>
</evidence>
<protein>
    <submittedName>
        <fullName evidence="3">Uncharacterized protein</fullName>
    </submittedName>
</protein>
<sequence>MVLADRRNRRRLPATFFNSPDILVFPRSIGCMSRKVCTLLGGWLGAWGGSFVILRTGAEHKQPLARPPRPRPRPPRPPSHSRPLFRACLSLVYFPLSFFVCPRCRVTVWRCSVLMRAKPPSIPYSQAIPSMGTAVVGKI</sequence>
<gene>
    <name evidence="3" type="ORF">NOR_02411</name>
</gene>
<feature type="transmembrane region" description="Helical" evidence="2">
    <location>
        <begin position="36"/>
        <end position="54"/>
    </location>
</feature>
<dbReference type="AlphaFoldDB" id="A0A167HHJ2"/>
<dbReference type="EMBL" id="AZHC01000005">
    <property type="protein sequence ID" value="OAA47921.1"/>
    <property type="molecule type" value="Genomic_DNA"/>
</dbReference>
<feature type="transmembrane region" description="Helical" evidence="2">
    <location>
        <begin position="84"/>
        <end position="101"/>
    </location>
</feature>
<dbReference type="Proteomes" id="UP000243498">
    <property type="component" value="Unassembled WGS sequence"/>
</dbReference>
<feature type="region of interest" description="Disordered" evidence="1">
    <location>
        <begin position="60"/>
        <end position="80"/>
    </location>
</feature>
<proteinExistence type="predicted"/>
<accession>A0A167HHJ2</accession>
<reference evidence="3 4" key="1">
    <citation type="journal article" date="2016" name="Genome Biol. Evol.">
        <title>Divergent and convergent evolution of fungal pathogenicity.</title>
        <authorList>
            <person name="Shang Y."/>
            <person name="Xiao G."/>
            <person name="Zheng P."/>
            <person name="Cen K."/>
            <person name="Zhan S."/>
            <person name="Wang C."/>
        </authorList>
    </citation>
    <scope>NUCLEOTIDE SEQUENCE [LARGE SCALE GENOMIC DNA]</scope>
    <source>
        <strain evidence="3 4">RCEF 4871</strain>
    </source>
</reference>
<evidence type="ECO:0000256" key="1">
    <source>
        <dbReference type="SAM" id="MobiDB-lite"/>
    </source>
</evidence>
<organism evidence="3 4">
    <name type="scientific">Metarhizium rileyi (strain RCEF 4871)</name>
    <name type="common">Nomuraea rileyi</name>
    <dbReference type="NCBI Taxonomy" id="1649241"/>
    <lineage>
        <taxon>Eukaryota</taxon>
        <taxon>Fungi</taxon>
        <taxon>Dikarya</taxon>
        <taxon>Ascomycota</taxon>
        <taxon>Pezizomycotina</taxon>
        <taxon>Sordariomycetes</taxon>
        <taxon>Hypocreomycetidae</taxon>
        <taxon>Hypocreales</taxon>
        <taxon>Clavicipitaceae</taxon>
        <taxon>Metarhizium</taxon>
    </lineage>
</organism>
<evidence type="ECO:0000313" key="4">
    <source>
        <dbReference type="Proteomes" id="UP000243498"/>
    </source>
</evidence>
<keyword evidence="4" id="KW-1185">Reference proteome</keyword>